<evidence type="ECO:0000313" key="2">
    <source>
        <dbReference type="EMBL" id="NML67833.1"/>
    </source>
</evidence>
<reference evidence="2 3" key="1">
    <citation type="submission" date="2020-04" db="EMBL/GenBank/DDBJ databases">
        <title>Hymenobacter polaris sp. nov., isolated from Arctic soil.</title>
        <authorList>
            <person name="Dahal R.H."/>
        </authorList>
    </citation>
    <scope>NUCLEOTIDE SEQUENCE [LARGE SCALE GENOMIC DNA]</scope>
    <source>
        <strain evidence="2 3">RP-2-7</strain>
    </source>
</reference>
<dbReference type="AlphaFoldDB" id="A0A7Y0AI86"/>
<comment type="caution">
    <text evidence="2">The sequence shown here is derived from an EMBL/GenBank/DDBJ whole genome shotgun (WGS) entry which is preliminary data.</text>
</comment>
<dbReference type="EMBL" id="JABBGH010000003">
    <property type="protein sequence ID" value="NML67833.1"/>
    <property type="molecule type" value="Genomic_DNA"/>
</dbReference>
<evidence type="ECO:0000313" key="3">
    <source>
        <dbReference type="Proteomes" id="UP000559626"/>
    </source>
</evidence>
<gene>
    <name evidence="2" type="ORF">HHL22_21735</name>
</gene>
<dbReference type="RefSeq" id="WP_169533472.1">
    <property type="nucleotide sequence ID" value="NZ_JABBGH010000003.1"/>
</dbReference>
<accession>A0A7Y0AI86</accession>
<feature type="transmembrane region" description="Helical" evidence="1">
    <location>
        <begin position="111"/>
        <end position="130"/>
    </location>
</feature>
<protein>
    <submittedName>
        <fullName evidence="2">Uncharacterized protein</fullName>
    </submittedName>
</protein>
<organism evidence="2 3">
    <name type="scientific">Hymenobacter polaris</name>
    <dbReference type="NCBI Taxonomy" id="2682546"/>
    <lineage>
        <taxon>Bacteria</taxon>
        <taxon>Pseudomonadati</taxon>
        <taxon>Bacteroidota</taxon>
        <taxon>Cytophagia</taxon>
        <taxon>Cytophagales</taxon>
        <taxon>Hymenobacteraceae</taxon>
        <taxon>Hymenobacter</taxon>
    </lineage>
</organism>
<keyword evidence="1" id="KW-0812">Transmembrane</keyword>
<keyword evidence="1" id="KW-1133">Transmembrane helix</keyword>
<name>A0A7Y0AI86_9BACT</name>
<evidence type="ECO:0000256" key="1">
    <source>
        <dbReference type="SAM" id="Phobius"/>
    </source>
</evidence>
<sequence>MSAPSDALLTKTDAELQFFVDNPQLYQPALVEAARRELARRAAEDPRVSSSAAMPDAAEAAATAATTSALANAAPTPPAAPVYATPAPFAPPPALDYPATYLDEPARRRPWLVPLLILLAVAAGFGVYRWSAAHERAAQAEAKRAAARLTPDALKLDAVATTAMPEYNITALVDKQLAKVPAAEKADAQPLRQFREMSRRFWVAETQSEYLTQLADQGKAGAAFASQALLARENWRAWNKGAMYGYKFGPRLQEQYELMGKVASSQQHILARLPDLLANKGFLTDKELVNRTGDVQAWMADLAAVSPVTGRAYEITTLQAR</sequence>
<keyword evidence="1" id="KW-0472">Membrane</keyword>
<keyword evidence="3" id="KW-1185">Reference proteome</keyword>
<proteinExistence type="predicted"/>
<dbReference type="Proteomes" id="UP000559626">
    <property type="component" value="Unassembled WGS sequence"/>
</dbReference>